<organism evidence="1 2">
    <name type="scientific">Neisseria canis</name>
    <dbReference type="NCBI Taxonomy" id="493"/>
    <lineage>
        <taxon>Bacteria</taxon>
        <taxon>Pseudomonadati</taxon>
        <taxon>Pseudomonadota</taxon>
        <taxon>Betaproteobacteria</taxon>
        <taxon>Neisseriales</taxon>
        <taxon>Neisseriaceae</taxon>
        <taxon>Neisseria</taxon>
    </lineage>
</organism>
<dbReference type="EMBL" id="LR134313">
    <property type="protein sequence ID" value="VEF00995.1"/>
    <property type="molecule type" value="Genomic_DNA"/>
</dbReference>
<name>A0A1X3D077_9NEIS</name>
<sequence>MRKLLTLFFGDPKNVVLNSKEDIQKHAGKLSMLTDEEKEILADYLAHAEVNQRLPGNAKNPNYQYGVSVGQAIDKQKCLTN</sequence>
<protein>
    <submittedName>
        <fullName evidence="1">Uncharacterized protein</fullName>
    </submittedName>
</protein>
<dbReference type="OrthoDB" id="8604317at2"/>
<dbReference type="KEGG" id="nci:NCTC10296_01151"/>
<evidence type="ECO:0000313" key="1">
    <source>
        <dbReference type="EMBL" id="VEF00995.1"/>
    </source>
</evidence>
<dbReference type="RefSeq" id="WP_085415687.1">
    <property type="nucleotide sequence ID" value="NZ_CAUJPY010000022.1"/>
</dbReference>
<dbReference type="AlphaFoldDB" id="A0A1X3D077"/>
<gene>
    <name evidence="1" type="ORF">NCTC10296_01151</name>
</gene>
<reference evidence="1 2" key="1">
    <citation type="submission" date="2018-12" db="EMBL/GenBank/DDBJ databases">
        <authorList>
            <consortium name="Pathogen Informatics"/>
        </authorList>
    </citation>
    <scope>NUCLEOTIDE SEQUENCE [LARGE SCALE GENOMIC DNA]</scope>
    <source>
        <strain evidence="1 2">NCTC10296</strain>
    </source>
</reference>
<accession>A0A1X3D077</accession>
<proteinExistence type="predicted"/>
<dbReference type="Proteomes" id="UP000279284">
    <property type="component" value="Chromosome"/>
</dbReference>
<keyword evidence="2" id="KW-1185">Reference proteome</keyword>
<evidence type="ECO:0000313" key="2">
    <source>
        <dbReference type="Proteomes" id="UP000279284"/>
    </source>
</evidence>